<keyword evidence="3" id="KW-0547">Nucleotide-binding</keyword>
<dbReference type="Gene3D" id="1.10.730.10">
    <property type="entry name" value="Isoleucyl-tRNA Synthetase, Domain 1"/>
    <property type="match status" value="1"/>
</dbReference>
<dbReference type="InterPro" id="IPR009080">
    <property type="entry name" value="tRNAsynth_Ia_anticodon-bd"/>
</dbReference>
<dbReference type="GO" id="GO:0006429">
    <property type="term" value="P:leucyl-tRNA aminoacylation"/>
    <property type="evidence" value="ECO:0007669"/>
    <property type="project" value="InterPro"/>
</dbReference>
<dbReference type="OrthoDB" id="10249672at2759"/>
<protein>
    <submittedName>
        <fullName evidence="8">Leucine--tRNA ligase, cytoplasmic</fullName>
    </submittedName>
</protein>
<evidence type="ECO:0000256" key="2">
    <source>
        <dbReference type="ARBA" id="ARBA00022598"/>
    </source>
</evidence>
<dbReference type="GO" id="GO:0005524">
    <property type="term" value="F:ATP binding"/>
    <property type="evidence" value="ECO:0007669"/>
    <property type="project" value="UniProtKB-KW"/>
</dbReference>
<evidence type="ECO:0000313" key="8">
    <source>
        <dbReference type="EMBL" id="PNH00455.1"/>
    </source>
</evidence>
<gene>
    <name evidence="8" type="ORF">TSOC_013720</name>
</gene>
<dbReference type="InterPro" id="IPR004493">
    <property type="entry name" value="Leu-tRNA-synth_Ia_arc/euk"/>
</dbReference>
<dbReference type="EMBL" id="PGGS01001394">
    <property type="protein sequence ID" value="PNH00455.1"/>
    <property type="molecule type" value="Genomic_DNA"/>
</dbReference>
<dbReference type="PANTHER" id="PTHR45794:SF1">
    <property type="entry name" value="LEUCINE--TRNA LIGASE, CYTOPLASMIC"/>
    <property type="match status" value="1"/>
</dbReference>
<sequence>SQAIYEYSADAMRWALADAGDGMEDANFETTTANAAILRITKELTWIEECLSPASGLRDGPSDSLLPDRVFDNAIRVAIAATRDAMERMAFREALKAAAYDLGNARDVYRQACGSEGMHRALVTRYIEVSTLLLLPFTPHTSEHIWRHLLKREGAAVTAGYPSGAAPDFILQRAAQYVEDLIPAMRK</sequence>
<evidence type="ECO:0000256" key="6">
    <source>
        <dbReference type="ARBA" id="ARBA00023146"/>
    </source>
</evidence>
<keyword evidence="9" id="KW-1185">Reference proteome</keyword>
<dbReference type="AlphaFoldDB" id="A0A2J7ZJK9"/>
<evidence type="ECO:0000256" key="5">
    <source>
        <dbReference type="ARBA" id="ARBA00022917"/>
    </source>
</evidence>
<accession>A0A2J7ZJK9</accession>
<keyword evidence="6" id="KW-0030">Aminoacyl-tRNA synthetase</keyword>
<keyword evidence="2 8" id="KW-0436">Ligase</keyword>
<dbReference type="CDD" id="cd07959">
    <property type="entry name" value="Anticodon_Ia_Leu_AEc"/>
    <property type="match status" value="1"/>
</dbReference>
<evidence type="ECO:0000256" key="4">
    <source>
        <dbReference type="ARBA" id="ARBA00022840"/>
    </source>
</evidence>
<name>A0A2J7ZJK9_9CHLO</name>
<evidence type="ECO:0000256" key="1">
    <source>
        <dbReference type="ARBA" id="ARBA00005594"/>
    </source>
</evidence>
<dbReference type="GO" id="GO:0004823">
    <property type="term" value="F:leucine-tRNA ligase activity"/>
    <property type="evidence" value="ECO:0007669"/>
    <property type="project" value="InterPro"/>
</dbReference>
<feature type="non-terminal residue" evidence="8">
    <location>
        <position position="1"/>
    </location>
</feature>
<dbReference type="SUPFAM" id="SSF47323">
    <property type="entry name" value="Anticodon-binding domain of a subclass of class I aminoacyl-tRNA synthetases"/>
    <property type="match status" value="1"/>
</dbReference>
<comment type="similarity">
    <text evidence="1">Belongs to the class-I aminoacyl-tRNA synthetase family.</text>
</comment>
<keyword evidence="4" id="KW-0067">ATP-binding</keyword>
<evidence type="ECO:0000259" key="7">
    <source>
        <dbReference type="Pfam" id="PF08264"/>
    </source>
</evidence>
<dbReference type="InterPro" id="IPR013155">
    <property type="entry name" value="M/V/L/I-tRNA-synth_anticd-bd"/>
</dbReference>
<keyword evidence="5" id="KW-0648">Protein biosynthesis</keyword>
<feature type="domain" description="Methionyl/Valyl/Leucyl/Isoleucyl-tRNA synthetase anticodon-binding" evidence="7">
    <location>
        <begin position="68"/>
        <end position="187"/>
    </location>
</feature>
<dbReference type="Proteomes" id="UP000236333">
    <property type="component" value="Unassembled WGS sequence"/>
</dbReference>
<evidence type="ECO:0000256" key="3">
    <source>
        <dbReference type="ARBA" id="ARBA00022741"/>
    </source>
</evidence>
<proteinExistence type="inferred from homology"/>
<dbReference type="PANTHER" id="PTHR45794">
    <property type="entry name" value="LEUCYL-TRNA SYNTHETASE"/>
    <property type="match status" value="1"/>
</dbReference>
<organism evidence="8 9">
    <name type="scientific">Tetrabaena socialis</name>
    <dbReference type="NCBI Taxonomy" id="47790"/>
    <lineage>
        <taxon>Eukaryota</taxon>
        <taxon>Viridiplantae</taxon>
        <taxon>Chlorophyta</taxon>
        <taxon>core chlorophytes</taxon>
        <taxon>Chlorophyceae</taxon>
        <taxon>CS clade</taxon>
        <taxon>Chlamydomonadales</taxon>
        <taxon>Tetrabaenaceae</taxon>
        <taxon>Tetrabaena</taxon>
    </lineage>
</organism>
<dbReference type="Pfam" id="PF08264">
    <property type="entry name" value="Anticodon_1"/>
    <property type="match status" value="1"/>
</dbReference>
<evidence type="ECO:0000313" key="9">
    <source>
        <dbReference type="Proteomes" id="UP000236333"/>
    </source>
</evidence>
<comment type="caution">
    <text evidence="8">The sequence shown here is derived from an EMBL/GenBank/DDBJ whole genome shotgun (WGS) entry which is preliminary data.</text>
</comment>
<reference evidence="8 9" key="1">
    <citation type="journal article" date="2017" name="Mol. Biol. Evol.">
        <title>The 4-celled Tetrabaena socialis nuclear genome reveals the essential components for genetic control of cell number at the origin of multicellularity in the volvocine lineage.</title>
        <authorList>
            <person name="Featherston J."/>
            <person name="Arakaki Y."/>
            <person name="Hanschen E.R."/>
            <person name="Ferris P.J."/>
            <person name="Michod R.E."/>
            <person name="Olson B.J.S.C."/>
            <person name="Nozaki H."/>
            <person name="Durand P.M."/>
        </authorList>
    </citation>
    <scope>NUCLEOTIDE SEQUENCE [LARGE SCALE GENOMIC DNA]</scope>
    <source>
        <strain evidence="8 9">NIES-571</strain>
    </source>
</reference>